<evidence type="ECO:0000313" key="2">
    <source>
        <dbReference type="EMBL" id="KAJ3053389.1"/>
    </source>
</evidence>
<dbReference type="InterPro" id="IPR013763">
    <property type="entry name" value="Cyclin-like_dom"/>
</dbReference>
<evidence type="ECO:0000259" key="1">
    <source>
        <dbReference type="SMART" id="SM00385"/>
    </source>
</evidence>
<organism evidence="2 3">
    <name type="scientific">Rhizophlyctis rosea</name>
    <dbReference type="NCBI Taxonomy" id="64517"/>
    <lineage>
        <taxon>Eukaryota</taxon>
        <taxon>Fungi</taxon>
        <taxon>Fungi incertae sedis</taxon>
        <taxon>Chytridiomycota</taxon>
        <taxon>Chytridiomycota incertae sedis</taxon>
        <taxon>Chytridiomycetes</taxon>
        <taxon>Rhizophlyctidales</taxon>
        <taxon>Rhizophlyctidaceae</taxon>
        <taxon>Rhizophlyctis</taxon>
    </lineage>
</organism>
<reference evidence="2" key="1">
    <citation type="submission" date="2020-05" db="EMBL/GenBank/DDBJ databases">
        <title>Phylogenomic resolution of chytrid fungi.</title>
        <authorList>
            <person name="Stajich J.E."/>
            <person name="Amses K."/>
            <person name="Simmons R."/>
            <person name="Seto K."/>
            <person name="Myers J."/>
            <person name="Bonds A."/>
            <person name="Quandt C.A."/>
            <person name="Barry K."/>
            <person name="Liu P."/>
            <person name="Grigoriev I."/>
            <person name="Longcore J.E."/>
            <person name="James T.Y."/>
        </authorList>
    </citation>
    <scope>NUCLEOTIDE SEQUENCE</scope>
    <source>
        <strain evidence="2">JEL0318</strain>
    </source>
</reference>
<dbReference type="EMBL" id="JADGJD010000212">
    <property type="protein sequence ID" value="KAJ3053389.1"/>
    <property type="molecule type" value="Genomic_DNA"/>
</dbReference>
<dbReference type="SMART" id="SM00385">
    <property type="entry name" value="CYCLIN"/>
    <property type="match status" value="1"/>
</dbReference>
<evidence type="ECO:0000313" key="3">
    <source>
        <dbReference type="Proteomes" id="UP001212841"/>
    </source>
</evidence>
<keyword evidence="3" id="KW-1185">Reference proteome</keyword>
<dbReference type="CDD" id="cd20533">
    <property type="entry name" value="CYCLIN_CCNL_rpt2"/>
    <property type="match status" value="1"/>
</dbReference>
<dbReference type="Proteomes" id="UP001212841">
    <property type="component" value="Unassembled WGS sequence"/>
</dbReference>
<dbReference type="GO" id="GO:0006357">
    <property type="term" value="P:regulation of transcription by RNA polymerase II"/>
    <property type="evidence" value="ECO:0007669"/>
    <property type="project" value="InterPro"/>
</dbReference>
<name>A0AAD5SH86_9FUNG</name>
<dbReference type="PANTHER" id="PTHR10026">
    <property type="entry name" value="CYCLIN"/>
    <property type="match status" value="1"/>
</dbReference>
<dbReference type="InterPro" id="IPR036915">
    <property type="entry name" value="Cyclin-like_sf"/>
</dbReference>
<dbReference type="SUPFAM" id="SSF47954">
    <property type="entry name" value="Cyclin-like"/>
    <property type="match status" value="2"/>
</dbReference>
<dbReference type="PIRSF" id="PIRSF036580">
    <property type="entry name" value="Cyclin_L"/>
    <property type="match status" value="1"/>
</dbReference>
<dbReference type="InterPro" id="IPR043198">
    <property type="entry name" value="Cyclin/Ssn8"/>
</dbReference>
<comment type="caution">
    <text evidence="2">The sequence shown here is derived from an EMBL/GenBank/DDBJ whole genome shotgun (WGS) entry which is preliminary data.</text>
</comment>
<dbReference type="FunFam" id="1.10.472.10:FF:000031">
    <property type="entry name" value="cyclin-L1-1-like isoform X1"/>
    <property type="match status" value="1"/>
</dbReference>
<protein>
    <recommendedName>
        <fullName evidence="1">Cyclin-like domain-containing protein</fullName>
    </recommendedName>
</protein>
<feature type="domain" description="Cyclin-like" evidence="1">
    <location>
        <begin position="85"/>
        <end position="169"/>
    </location>
</feature>
<gene>
    <name evidence="2" type="ORF">HK097_004396</name>
</gene>
<dbReference type="GO" id="GO:0016538">
    <property type="term" value="F:cyclin-dependent protein serine/threonine kinase regulator activity"/>
    <property type="evidence" value="ECO:0007669"/>
    <property type="project" value="InterPro"/>
</dbReference>
<sequence length="210" mass="23891">MKSHGVRDIALGAIFLASKVEECPKQIRDIINVCAGLIDHGRGLKIRPHDYAGDIFYEFKDGLIAGELQILTKLAFNVQVQHPHGFMINYLQALGLTSNEKLMQRAWNYMNDSCRTIVSVCYQPSVIACAVIFLAARFSEVKLPTNPPWWDLFEADLEDMEIICGHILNLYQRPVRRDLPLTVDELDVNLRLRSTKALPDEEQPQGPQRM</sequence>
<dbReference type="AlphaFoldDB" id="A0AAD5SH86"/>
<accession>A0AAD5SH86</accession>
<dbReference type="Gene3D" id="1.10.472.10">
    <property type="entry name" value="Cyclin-like"/>
    <property type="match status" value="2"/>
</dbReference>
<proteinExistence type="predicted"/>